<organism evidence="3 4">
    <name type="scientific">Anaeromicropila populeti</name>
    <dbReference type="NCBI Taxonomy" id="37658"/>
    <lineage>
        <taxon>Bacteria</taxon>
        <taxon>Bacillati</taxon>
        <taxon>Bacillota</taxon>
        <taxon>Clostridia</taxon>
        <taxon>Lachnospirales</taxon>
        <taxon>Lachnospiraceae</taxon>
        <taxon>Anaeromicropila</taxon>
    </lineage>
</organism>
<evidence type="ECO:0000256" key="1">
    <source>
        <dbReference type="SAM" id="MobiDB-lite"/>
    </source>
</evidence>
<keyword evidence="2" id="KW-0732">Signal</keyword>
<dbReference type="AlphaFoldDB" id="A0A1I6IA16"/>
<sequence length="464" mass="51901">MKRFKKSLALLLVVIMAVSAWGCKKDDDKTSTDPTAEVTESAAAESEEPAASEEVSTSTEPFYIYSWNTELEDRLQYFKDKYPEYTDRIQYVNIGDSAIYQEKIDGLLGSPDSAEYPDLFALEADYIKKYVNSDYTLDVADLGITADDYANQYAYTLTIPTNQSTGAIQALSWQACPGSMMYRRSLAKTYLGTDEPDKVQEFVSDWDKFFETARTINEKSGGATKILSGNDDIVKVYLATKTKPWVDENSVFSIDDNMLAYFDAYKTLEEEDLTNKTSQWTEQWNANCANDSTFAYFGCTWFLHWTIKANCGGEKVGEGTYGDWAMCQGPAPYYWGGTWLAATANCSDKQLAGLIMKTLTCDTETMNKMADETLDYVNNKEAVQQLIDAGKGPYEFLGGQDFLSVFSPLAENVDVSWMSAYDQKINEQLDIQVKAYANGEKDKDAAIADFKAGVADMYPTLTVE</sequence>
<dbReference type="EMBL" id="FOYZ01000002">
    <property type="protein sequence ID" value="SFR63474.1"/>
    <property type="molecule type" value="Genomic_DNA"/>
</dbReference>
<feature type="chain" id="PRO_5039167929" evidence="2">
    <location>
        <begin position="23"/>
        <end position="464"/>
    </location>
</feature>
<dbReference type="RefSeq" id="WP_092559205.1">
    <property type="nucleotide sequence ID" value="NZ_FOYZ01000002.1"/>
</dbReference>
<proteinExistence type="predicted"/>
<reference evidence="3 4" key="1">
    <citation type="submission" date="2016-10" db="EMBL/GenBank/DDBJ databases">
        <authorList>
            <person name="de Groot N.N."/>
        </authorList>
    </citation>
    <scope>NUCLEOTIDE SEQUENCE [LARGE SCALE GENOMIC DNA]</scope>
    <source>
        <strain evidence="3 4">743A</strain>
    </source>
</reference>
<evidence type="ECO:0000313" key="4">
    <source>
        <dbReference type="Proteomes" id="UP000199659"/>
    </source>
</evidence>
<gene>
    <name evidence="3" type="ORF">SAMN05661086_00589</name>
</gene>
<accession>A0A1I6IA16</accession>
<dbReference type="SUPFAM" id="SSF53850">
    <property type="entry name" value="Periplasmic binding protein-like II"/>
    <property type="match status" value="1"/>
</dbReference>
<dbReference type="Proteomes" id="UP000199659">
    <property type="component" value="Unassembled WGS sequence"/>
</dbReference>
<feature type="signal peptide" evidence="2">
    <location>
        <begin position="1"/>
        <end position="22"/>
    </location>
</feature>
<keyword evidence="4" id="KW-1185">Reference proteome</keyword>
<dbReference type="STRING" id="37658.SAMN05661086_00589"/>
<protein>
    <submittedName>
        <fullName evidence="3">ABC-type glycerol-3-phosphate transport system, substrate-binding protein</fullName>
    </submittedName>
</protein>
<feature type="compositionally biased region" description="Low complexity" evidence="1">
    <location>
        <begin position="34"/>
        <end position="44"/>
    </location>
</feature>
<feature type="region of interest" description="Disordered" evidence="1">
    <location>
        <begin position="25"/>
        <end position="57"/>
    </location>
</feature>
<evidence type="ECO:0000313" key="3">
    <source>
        <dbReference type="EMBL" id="SFR63474.1"/>
    </source>
</evidence>
<dbReference type="Gene3D" id="3.40.190.10">
    <property type="entry name" value="Periplasmic binding protein-like II"/>
    <property type="match status" value="1"/>
</dbReference>
<evidence type="ECO:0000256" key="2">
    <source>
        <dbReference type="SAM" id="SignalP"/>
    </source>
</evidence>
<dbReference type="OrthoDB" id="55273at2"/>
<name>A0A1I6IA16_9FIRM</name>